<protein>
    <recommendedName>
        <fullName evidence="8 9">Large ribosomal subunit protein uL1</fullName>
    </recommendedName>
</protein>
<evidence type="ECO:0000313" key="11">
    <source>
        <dbReference type="EMBL" id="MBP1927440.1"/>
    </source>
</evidence>
<comment type="similarity">
    <text evidence="1 9 10">Belongs to the universal ribosomal protein uL1 family.</text>
</comment>
<evidence type="ECO:0000256" key="2">
    <source>
        <dbReference type="ARBA" id="ARBA00022491"/>
    </source>
</evidence>
<dbReference type="InterPro" id="IPR005878">
    <property type="entry name" value="Ribosom_uL1_bac-type"/>
</dbReference>
<dbReference type="InterPro" id="IPR002143">
    <property type="entry name" value="Ribosomal_uL1"/>
</dbReference>
<keyword evidence="12" id="KW-1185">Reference proteome</keyword>
<organism evidence="11 12">
    <name type="scientific">Sedimentibacter acidaminivorans</name>
    <dbReference type="NCBI Taxonomy" id="913099"/>
    <lineage>
        <taxon>Bacteria</taxon>
        <taxon>Bacillati</taxon>
        <taxon>Bacillota</taxon>
        <taxon>Tissierellia</taxon>
        <taxon>Sedimentibacter</taxon>
    </lineage>
</organism>
<evidence type="ECO:0000313" key="12">
    <source>
        <dbReference type="Proteomes" id="UP001519342"/>
    </source>
</evidence>
<dbReference type="HAMAP" id="MF_01318_B">
    <property type="entry name" value="Ribosomal_uL1_B"/>
    <property type="match status" value="1"/>
</dbReference>
<comment type="caution">
    <text evidence="11">The sequence shown here is derived from an EMBL/GenBank/DDBJ whole genome shotgun (WGS) entry which is preliminary data.</text>
</comment>
<comment type="function">
    <text evidence="9">Protein L1 is also a translational repressor protein, it controls the translation of the L11 operon by binding to its mRNA.</text>
</comment>
<dbReference type="Proteomes" id="UP001519342">
    <property type="component" value="Unassembled WGS sequence"/>
</dbReference>
<dbReference type="InterPro" id="IPR023673">
    <property type="entry name" value="Ribosomal_uL1_CS"/>
</dbReference>
<keyword evidence="7 9" id="KW-0687">Ribonucleoprotein</keyword>
<dbReference type="Gene3D" id="3.30.190.20">
    <property type="match status" value="1"/>
</dbReference>
<evidence type="ECO:0000256" key="3">
    <source>
        <dbReference type="ARBA" id="ARBA00022730"/>
    </source>
</evidence>
<evidence type="ECO:0000256" key="4">
    <source>
        <dbReference type="ARBA" id="ARBA00022845"/>
    </source>
</evidence>
<gene>
    <name evidence="9" type="primary">rplA</name>
    <name evidence="11" type="ORF">J2Z76_003342</name>
</gene>
<keyword evidence="2 9" id="KW-0678">Repressor</keyword>
<name>A0ABS4GIB5_9FIRM</name>
<evidence type="ECO:0000256" key="8">
    <source>
        <dbReference type="ARBA" id="ARBA00035241"/>
    </source>
</evidence>
<accession>A0ABS4GIB5</accession>
<evidence type="ECO:0000256" key="10">
    <source>
        <dbReference type="RuleBase" id="RU000659"/>
    </source>
</evidence>
<dbReference type="PROSITE" id="PS01199">
    <property type="entry name" value="RIBOSOMAL_L1"/>
    <property type="match status" value="1"/>
</dbReference>
<evidence type="ECO:0000256" key="5">
    <source>
        <dbReference type="ARBA" id="ARBA00022884"/>
    </source>
</evidence>
<proteinExistence type="inferred from homology"/>
<dbReference type="Pfam" id="PF00687">
    <property type="entry name" value="Ribosomal_L1"/>
    <property type="match status" value="1"/>
</dbReference>
<sequence>MPKRGKKYQDSMKSFDKIKLYDLEEAVALMLGTAKANFDETIEAHVKLGVDSRHADQQVRGAVVLPHGTGKTVRVLVFAKGDKAKEAEEAGADYVGEAELADKIQKENWFDFDVVIATPDMMGVVGRLGRVLGPKGLMPNPKSGTVTFDVAKAIQEIKAGKVEYRLDKTNIIHVPVGKKSFGTEKLVDNLKSIMDAIVKAKPAAAKGKYLRSVTVASTMGPGVKINPSKLMD</sequence>
<keyword evidence="9" id="KW-0820">tRNA-binding</keyword>
<dbReference type="CDD" id="cd00403">
    <property type="entry name" value="Ribosomal_L1"/>
    <property type="match status" value="1"/>
</dbReference>
<dbReference type="GO" id="GO:0005840">
    <property type="term" value="C:ribosome"/>
    <property type="evidence" value="ECO:0007669"/>
    <property type="project" value="UniProtKB-KW"/>
</dbReference>
<keyword evidence="5 9" id="KW-0694">RNA-binding</keyword>
<evidence type="ECO:0000256" key="6">
    <source>
        <dbReference type="ARBA" id="ARBA00022980"/>
    </source>
</evidence>
<dbReference type="RefSeq" id="WP_209513143.1">
    <property type="nucleotide sequence ID" value="NZ_JAGGKS010000016.1"/>
</dbReference>
<comment type="subunit">
    <text evidence="9">Part of the 50S ribosomal subunit.</text>
</comment>
<keyword evidence="6 9" id="KW-0689">Ribosomal protein</keyword>
<dbReference type="PANTHER" id="PTHR36427">
    <property type="entry name" value="54S RIBOSOMAL PROTEIN L1, MITOCHONDRIAL"/>
    <property type="match status" value="1"/>
</dbReference>
<comment type="function">
    <text evidence="9">Binds directly to 23S rRNA. The L1 stalk is quite mobile in the ribosome, and is involved in E site tRNA release.</text>
</comment>
<evidence type="ECO:0000256" key="9">
    <source>
        <dbReference type="HAMAP-Rule" id="MF_01318"/>
    </source>
</evidence>
<dbReference type="InterPro" id="IPR023674">
    <property type="entry name" value="Ribosomal_uL1-like"/>
</dbReference>
<dbReference type="PANTHER" id="PTHR36427:SF3">
    <property type="entry name" value="LARGE RIBOSOMAL SUBUNIT PROTEIN UL1M"/>
    <property type="match status" value="1"/>
</dbReference>
<dbReference type="InterPro" id="IPR016095">
    <property type="entry name" value="Ribosomal_uL1_3-a/b-sand"/>
</dbReference>
<dbReference type="SUPFAM" id="SSF56808">
    <property type="entry name" value="Ribosomal protein L1"/>
    <property type="match status" value="1"/>
</dbReference>
<dbReference type="Gene3D" id="3.40.50.790">
    <property type="match status" value="1"/>
</dbReference>
<keyword evidence="3 9" id="KW-0699">rRNA-binding</keyword>
<reference evidence="11 12" key="1">
    <citation type="submission" date="2021-03" db="EMBL/GenBank/DDBJ databases">
        <title>Genomic Encyclopedia of Type Strains, Phase IV (KMG-IV): sequencing the most valuable type-strain genomes for metagenomic binning, comparative biology and taxonomic classification.</title>
        <authorList>
            <person name="Goeker M."/>
        </authorList>
    </citation>
    <scope>NUCLEOTIDE SEQUENCE [LARGE SCALE GENOMIC DNA]</scope>
    <source>
        <strain evidence="11 12">DSM 24004</strain>
    </source>
</reference>
<keyword evidence="4 9" id="KW-0810">Translation regulation</keyword>
<evidence type="ECO:0000256" key="1">
    <source>
        <dbReference type="ARBA" id="ARBA00010531"/>
    </source>
</evidence>
<dbReference type="InterPro" id="IPR028364">
    <property type="entry name" value="Ribosomal_uL1/biogenesis"/>
</dbReference>
<evidence type="ECO:0000256" key="7">
    <source>
        <dbReference type="ARBA" id="ARBA00023274"/>
    </source>
</evidence>
<dbReference type="PIRSF" id="PIRSF002155">
    <property type="entry name" value="Ribosomal_L1"/>
    <property type="match status" value="1"/>
</dbReference>
<dbReference type="EMBL" id="JAGGKS010000016">
    <property type="protein sequence ID" value="MBP1927440.1"/>
    <property type="molecule type" value="Genomic_DNA"/>
</dbReference>
<dbReference type="NCBIfam" id="TIGR01169">
    <property type="entry name" value="rplA_bact"/>
    <property type="match status" value="1"/>
</dbReference>